<evidence type="ECO:0000259" key="8">
    <source>
        <dbReference type="Pfam" id="PF01243"/>
    </source>
</evidence>
<keyword evidence="5" id="KW-0664">Pyridoxine biosynthesis</keyword>
<comment type="caution">
    <text evidence="10">The sequence shown here is derived from an EMBL/GenBank/DDBJ whole genome shotgun (WGS) entry which is preliminary data.</text>
</comment>
<feature type="domain" description="Pyridoxine 5'-phosphate oxidase dimerisation C-terminal" evidence="9">
    <location>
        <begin position="173"/>
        <end position="213"/>
    </location>
</feature>
<dbReference type="InterPro" id="IPR019576">
    <property type="entry name" value="Pyridoxamine_oxidase_dimer_C"/>
</dbReference>
<comment type="pathway">
    <text evidence="5">Cofactor metabolism; pyridoxal 5'-phosphate salvage; pyridoxal 5'-phosphate from pyridoxamine 5'-phosphate: step 1/1.</text>
</comment>
<accession>A0A972JIZ3</accession>
<organism evidence="10 11">
    <name type="scientific">Flavobacterium silvaticum</name>
    <dbReference type="NCBI Taxonomy" id="1852020"/>
    <lineage>
        <taxon>Bacteria</taxon>
        <taxon>Pseudomonadati</taxon>
        <taxon>Bacteroidota</taxon>
        <taxon>Flavobacteriia</taxon>
        <taxon>Flavobacteriales</taxon>
        <taxon>Flavobacteriaceae</taxon>
        <taxon>Flavobacterium</taxon>
    </lineage>
</organism>
<dbReference type="RefSeq" id="WP_169527924.1">
    <property type="nucleotide sequence ID" value="NZ_JAAMPU010000107.1"/>
</dbReference>
<dbReference type="GO" id="GO:0008615">
    <property type="term" value="P:pyridoxine biosynthetic process"/>
    <property type="evidence" value="ECO:0007669"/>
    <property type="project" value="UniProtKB-UniRule"/>
</dbReference>
<dbReference type="SUPFAM" id="SSF50475">
    <property type="entry name" value="FMN-binding split barrel"/>
    <property type="match status" value="1"/>
</dbReference>
<proteinExistence type="inferred from homology"/>
<dbReference type="InterPro" id="IPR019740">
    <property type="entry name" value="Pyridox_Oxase_CS"/>
</dbReference>
<feature type="binding site" evidence="5">
    <location>
        <begin position="77"/>
        <end position="78"/>
    </location>
    <ligand>
        <name>FMN</name>
        <dbReference type="ChEBI" id="CHEBI:58210"/>
    </ligand>
</feature>
<feature type="binding site" evidence="5 6">
    <location>
        <position position="124"/>
    </location>
    <ligand>
        <name>substrate</name>
    </ligand>
</feature>
<comment type="cofactor">
    <cofactor evidence="5 7">
        <name>FMN</name>
        <dbReference type="ChEBI" id="CHEBI:58210"/>
    </cofactor>
    <text evidence="5 7">Binds 1 FMN per subunit.</text>
</comment>
<feature type="binding site" evidence="5 7">
    <location>
        <position position="84"/>
    </location>
    <ligand>
        <name>FMN</name>
        <dbReference type="ChEBI" id="CHEBI:58210"/>
    </ligand>
</feature>
<dbReference type="Pfam" id="PF01243">
    <property type="entry name" value="PNPOx_N"/>
    <property type="match status" value="1"/>
</dbReference>
<gene>
    <name evidence="5 10" type="primary">pdxH</name>
    <name evidence="10" type="ORF">G6047_12285</name>
</gene>
<evidence type="ECO:0000313" key="11">
    <source>
        <dbReference type="Proteomes" id="UP000712080"/>
    </source>
</evidence>
<comment type="pathway">
    <text evidence="5">Cofactor metabolism; pyridoxal 5'-phosphate salvage; pyridoxal 5'-phosphate from pyridoxine 5'-phosphate: step 1/1.</text>
</comment>
<feature type="binding site" evidence="5 7">
    <location>
        <position position="196"/>
    </location>
    <ligand>
        <name>FMN</name>
        <dbReference type="ChEBI" id="CHEBI:58210"/>
    </ligand>
</feature>
<feature type="binding site" evidence="6">
    <location>
        <begin position="8"/>
        <end position="11"/>
    </location>
    <ligand>
        <name>substrate</name>
    </ligand>
</feature>
<evidence type="ECO:0000256" key="5">
    <source>
        <dbReference type="HAMAP-Rule" id="MF_01629"/>
    </source>
</evidence>
<keyword evidence="3 5" id="KW-0288">FMN</keyword>
<feature type="binding site" evidence="5 7">
    <location>
        <position position="106"/>
    </location>
    <ligand>
        <name>FMN</name>
        <dbReference type="ChEBI" id="CHEBI:58210"/>
    </ligand>
</feature>
<sequence length="213" mass="24714">MEDLSHLRQSYEKSELSDAGLPEFPFELFAKWFNELRDFGKEPEINAMTLSTIGIDGYPKARVVLLKSFDDSGFVFFSNYESEKGQAMELEPKVCLSFFWPSMERQVIIKGSVSKIDDAESEAYFHSRPRGSQLGALASNQSLPVESRHKLDDRLKTLESEFEGRQIPKPEYWGGYKVQPESMEFWQGRANRMHDRILYVIEDGDWKQIRLQP</sequence>
<comment type="similarity">
    <text evidence="1 5">Belongs to the pyridoxamine 5'-phosphate oxidase family.</text>
</comment>
<dbReference type="Pfam" id="PF10590">
    <property type="entry name" value="PNP_phzG_C"/>
    <property type="match status" value="1"/>
</dbReference>
<dbReference type="InterPro" id="IPR012349">
    <property type="entry name" value="Split_barrel_FMN-bd"/>
</dbReference>
<name>A0A972JIZ3_9FLAO</name>
<dbReference type="InterPro" id="IPR011576">
    <property type="entry name" value="Pyridox_Oxase_N"/>
</dbReference>
<comment type="caution">
    <text evidence="5">Lacks conserved residue(s) required for the propagation of feature annotation.</text>
</comment>
<dbReference type="NCBIfam" id="NF004231">
    <property type="entry name" value="PRK05679.1"/>
    <property type="match status" value="1"/>
</dbReference>
<evidence type="ECO:0000256" key="3">
    <source>
        <dbReference type="ARBA" id="ARBA00022643"/>
    </source>
</evidence>
<evidence type="ECO:0000256" key="4">
    <source>
        <dbReference type="ARBA" id="ARBA00023002"/>
    </source>
</evidence>
<dbReference type="AlphaFoldDB" id="A0A972JIZ3"/>
<dbReference type="PANTHER" id="PTHR10851:SF0">
    <property type="entry name" value="PYRIDOXINE-5'-PHOSPHATE OXIDASE"/>
    <property type="match status" value="1"/>
</dbReference>
<feature type="binding site" evidence="5 7">
    <location>
        <begin position="141"/>
        <end position="142"/>
    </location>
    <ligand>
        <name>FMN</name>
        <dbReference type="ChEBI" id="CHEBI:58210"/>
    </ligand>
</feature>
<dbReference type="GO" id="GO:0010181">
    <property type="term" value="F:FMN binding"/>
    <property type="evidence" value="ECO:0007669"/>
    <property type="project" value="UniProtKB-UniRule"/>
</dbReference>
<reference evidence="10" key="1">
    <citation type="submission" date="2020-02" db="EMBL/GenBank/DDBJ databases">
        <title>Flavobacterium sp. genome.</title>
        <authorList>
            <person name="Jung H.S."/>
            <person name="Baek J.H."/>
            <person name="Jeon C.O."/>
        </authorList>
    </citation>
    <scope>NUCLEOTIDE SEQUENCE</scope>
    <source>
        <strain evidence="10">SE-s28</strain>
    </source>
</reference>
<evidence type="ECO:0000259" key="9">
    <source>
        <dbReference type="Pfam" id="PF10590"/>
    </source>
</evidence>
<evidence type="ECO:0000313" key="10">
    <source>
        <dbReference type="EMBL" id="NMH28813.1"/>
    </source>
</evidence>
<dbReference type="Gene3D" id="2.30.110.10">
    <property type="entry name" value="Electron Transport, Fmn-binding Protein, Chain A"/>
    <property type="match status" value="1"/>
</dbReference>
<dbReference type="EC" id="1.4.3.5" evidence="5"/>
<evidence type="ECO:0000256" key="6">
    <source>
        <dbReference type="PIRSR" id="PIRSR000190-1"/>
    </source>
</evidence>
<dbReference type="GO" id="GO:0004733">
    <property type="term" value="F:pyridoxamine phosphate oxidase activity"/>
    <property type="evidence" value="ECO:0007669"/>
    <property type="project" value="UniProtKB-UniRule"/>
</dbReference>
<keyword evidence="4 5" id="KW-0560">Oxidoreductase</keyword>
<protein>
    <recommendedName>
        <fullName evidence="5">Pyridoxine/pyridoxamine 5'-phosphate oxidase</fullName>
        <ecNumber evidence="5">1.4.3.5</ecNumber>
    </recommendedName>
    <alternativeName>
        <fullName evidence="5">PNP/PMP oxidase</fullName>
        <shortName evidence="5">PNPOx</shortName>
    </alternativeName>
    <alternativeName>
        <fullName evidence="5">Pyridoxal 5'-phosphate synthase</fullName>
    </alternativeName>
</protein>
<evidence type="ECO:0000256" key="2">
    <source>
        <dbReference type="ARBA" id="ARBA00022630"/>
    </source>
</evidence>
<comment type="subunit">
    <text evidence="5">Homodimer.</text>
</comment>
<evidence type="ECO:0000256" key="7">
    <source>
        <dbReference type="PIRSR" id="PIRSR000190-2"/>
    </source>
</evidence>
<comment type="function">
    <text evidence="5">Catalyzes the oxidation of either pyridoxine 5'-phosphate (PNP) or pyridoxamine 5'-phosphate (PMP) into pyridoxal 5'-phosphate (PLP).</text>
</comment>
<dbReference type="NCBIfam" id="TIGR00558">
    <property type="entry name" value="pdxH"/>
    <property type="match status" value="1"/>
</dbReference>
<keyword evidence="11" id="KW-1185">Reference proteome</keyword>
<dbReference type="InterPro" id="IPR000659">
    <property type="entry name" value="Pyridox_Oxase"/>
</dbReference>
<dbReference type="Proteomes" id="UP000712080">
    <property type="component" value="Unassembled WGS sequence"/>
</dbReference>
<feature type="binding site" evidence="5 6">
    <location>
        <position position="67"/>
    </location>
    <ligand>
        <name>substrate</name>
    </ligand>
</feature>
<dbReference type="EMBL" id="JAAMPU010000107">
    <property type="protein sequence ID" value="NMH28813.1"/>
    <property type="molecule type" value="Genomic_DNA"/>
</dbReference>
<dbReference type="PANTHER" id="PTHR10851">
    <property type="entry name" value="PYRIDOXINE-5-PHOSPHATE OXIDASE"/>
    <property type="match status" value="1"/>
</dbReference>
<comment type="catalytic activity">
    <reaction evidence="5">
        <text>pyridoxamine 5'-phosphate + O2 + H2O = pyridoxal 5'-phosphate + H2O2 + NH4(+)</text>
        <dbReference type="Rhea" id="RHEA:15817"/>
        <dbReference type="ChEBI" id="CHEBI:15377"/>
        <dbReference type="ChEBI" id="CHEBI:15379"/>
        <dbReference type="ChEBI" id="CHEBI:16240"/>
        <dbReference type="ChEBI" id="CHEBI:28938"/>
        <dbReference type="ChEBI" id="CHEBI:58451"/>
        <dbReference type="ChEBI" id="CHEBI:597326"/>
        <dbReference type="EC" id="1.4.3.5"/>
    </reaction>
</comment>
<feature type="binding site" evidence="5 6">
    <location>
        <position position="132"/>
    </location>
    <ligand>
        <name>substrate</name>
    </ligand>
</feature>
<dbReference type="HAMAP" id="MF_01629">
    <property type="entry name" value="PdxH"/>
    <property type="match status" value="1"/>
</dbReference>
<dbReference type="PIRSF" id="PIRSF000190">
    <property type="entry name" value="Pyd_amn-ph_oxd"/>
    <property type="match status" value="1"/>
</dbReference>
<dbReference type="PROSITE" id="PS01064">
    <property type="entry name" value="PYRIDOX_OXIDASE"/>
    <property type="match status" value="1"/>
</dbReference>
<feature type="domain" description="Pyridoxamine 5'-phosphate oxidase N-terminal" evidence="8">
    <location>
        <begin position="44"/>
        <end position="148"/>
    </location>
</feature>
<feature type="binding site" evidence="5 7">
    <location>
        <position position="186"/>
    </location>
    <ligand>
        <name>FMN</name>
        <dbReference type="ChEBI" id="CHEBI:58210"/>
    </ligand>
</feature>
<feature type="binding site" evidence="5 6">
    <location>
        <begin position="192"/>
        <end position="194"/>
    </location>
    <ligand>
        <name>substrate</name>
    </ligand>
</feature>
<feature type="binding site" evidence="5 6">
    <location>
        <position position="128"/>
    </location>
    <ligand>
        <name>substrate</name>
    </ligand>
</feature>
<keyword evidence="2 5" id="KW-0285">Flavoprotein</keyword>
<evidence type="ECO:0000256" key="1">
    <source>
        <dbReference type="ARBA" id="ARBA00007301"/>
    </source>
</evidence>
<comment type="catalytic activity">
    <reaction evidence="5">
        <text>pyridoxine 5'-phosphate + O2 = pyridoxal 5'-phosphate + H2O2</text>
        <dbReference type="Rhea" id="RHEA:15149"/>
        <dbReference type="ChEBI" id="CHEBI:15379"/>
        <dbReference type="ChEBI" id="CHEBI:16240"/>
        <dbReference type="ChEBI" id="CHEBI:58589"/>
        <dbReference type="ChEBI" id="CHEBI:597326"/>
        <dbReference type="EC" id="1.4.3.5"/>
    </reaction>
</comment>
<feature type="binding site" evidence="5 7">
    <location>
        <begin position="62"/>
        <end position="67"/>
    </location>
    <ligand>
        <name>FMN</name>
        <dbReference type="ChEBI" id="CHEBI:58210"/>
    </ligand>
</feature>